<comment type="caution">
    <text evidence="2">The sequence shown here is derived from an EMBL/GenBank/DDBJ whole genome shotgun (WGS) entry which is preliminary data.</text>
</comment>
<keyword evidence="3" id="KW-1185">Reference proteome</keyword>
<dbReference type="PANTHER" id="PTHR32432:SF3">
    <property type="entry name" value="ETHANOLAMINE UTILIZATION PROTEIN EUTJ"/>
    <property type="match status" value="1"/>
</dbReference>
<dbReference type="GO" id="GO:0051301">
    <property type="term" value="P:cell division"/>
    <property type="evidence" value="ECO:0007669"/>
    <property type="project" value="InterPro"/>
</dbReference>
<dbReference type="Gene3D" id="3.30.1490.300">
    <property type="match status" value="1"/>
</dbReference>
<feature type="domain" description="SHS2" evidence="1">
    <location>
        <begin position="12"/>
        <end position="179"/>
    </location>
</feature>
<organism evidence="2 3">
    <name type="scientific">Litoribrevibacter albus</name>
    <dbReference type="NCBI Taxonomy" id="1473156"/>
    <lineage>
        <taxon>Bacteria</taxon>
        <taxon>Pseudomonadati</taxon>
        <taxon>Pseudomonadota</taxon>
        <taxon>Gammaproteobacteria</taxon>
        <taxon>Oceanospirillales</taxon>
        <taxon>Oceanospirillaceae</taxon>
        <taxon>Litoribrevibacter</taxon>
    </lineage>
</organism>
<evidence type="ECO:0000313" key="3">
    <source>
        <dbReference type="Proteomes" id="UP001161389"/>
    </source>
</evidence>
<protein>
    <submittedName>
        <fullName evidence="2">Type 4 fimbrial biogenesis protein PilM</fullName>
    </submittedName>
</protein>
<accession>A0AA37SF06</accession>
<reference evidence="2" key="2">
    <citation type="submission" date="2023-01" db="EMBL/GenBank/DDBJ databases">
        <title>Draft genome sequence of Litoribrevibacter albus strain NBRC 110071.</title>
        <authorList>
            <person name="Sun Q."/>
            <person name="Mori K."/>
        </authorList>
    </citation>
    <scope>NUCLEOTIDE SEQUENCE</scope>
    <source>
        <strain evidence="2">NBRC 110071</strain>
    </source>
</reference>
<dbReference type="AlphaFoldDB" id="A0AA37SF06"/>
<dbReference type="RefSeq" id="WP_284383907.1">
    <property type="nucleotide sequence ID" value="NZ_BSNM01000027.1"/>
</dbReference>
<reference evidence="2" key="1">
    <citation type="journal article" date="2014" name="Int. J. Syst. Evol. Microbiol.">
        <title>Complete genome sequence of Corynebacterium casei LMG S-19264T (=DSM 44701T), isolated from a smear-ripened cheese.</title>
        <authorList>
            <consortium name="US DOE Joint Genome Institute (JGI-PGF)"/>
            <person name="Walter F."/>
            <person name="Albersmeier A."/>
            <person name="Kalinowski J."/>
            <person name="Ruckert C."/>
        </authorList>
    </citation>
    <scope>NUCLEOTIDE SEQUENCE</scope>
    <source>
        <strain evidence="2">NBRC 110071</strain>
    </source>
</reference>
<sequence length="354" mass="38454">MFGLLKRKTTTLLGLDISSTTVKLIELGQQGNRYRVESYAVEPLPDGSVVEKNIQDADAVGESISRVVARAKCRSRAAAVAVSGSSVITKTIEENANLSDDDLENKIMLDAHQHIPFPLEDVYLDFEVQGVHPDNHDMVEVILAACRKEDVEVREGVCTLGGLTAKVVDVEAYALERSLELIQSQLDGDISDMLVATIDIGATTTTLSVLNEGKTIYNRDQVFGGKQLTEEIMRRYGLSLEEAGLAKKQGGLPDDYEVEVLQQFKEAAVQQISRSLQLFFNGSQYHDVNYIVLSGGSASIPGLDEMVQDKLGTRTIVANPFIDMSIAPKVNATALSNDAPSLMVACGLALRSFD</sequence>
<dbReference type="PIRSF" id="PIRSF019169">
    <property type="entry name" value="PilM"/>
    <property type="match status" value="1"/>
</dbReference>
<dbReference type="Proteomes" id="UP001161389">
    <property type="component" value="Unassembled WGS sequence"/>
</dbReference>
<dbReference type="Gene3D" id="3.30.420.40">
    <property type="match status" value="2"/>
</dbReference>
<proteinExistence type="predicted"/>
<dbReference type="EMBL" id="BSNM01000027">
    <property type="protein sequence ID" value="GLQ33468.1"/>
    <property type="molecule type" value="Genomic_DNA"/>
</dbReference>
<dbReference type="InterPro" id="IPR050696">
    <property type="entry name" value="FtsA/MreB"/>
</dbReference>
<dbReference type="SUPFAM" id="SSF53067">
    <property type="entry name" value="Actin-like ATPase domain"/>
    <property type="match status" value="2"/>
</dbReference>
<dbReference type="CDD" id="cd24049">
    <property type="entry name" value="ASKHA_NBD_PilM"/>
    <property type="match status" value="1"/>
</dbReference>
<dbReference type="PANTHER" id="PTHR32432">
    <property type="entry name" value="CELL DIVISION PROTEIN FTSA-RELATED"/>
    <property type="match status" value="1"/>
</dbReference>
<gene>
    <name evidence="2" type="primary">pilM</name>
    <name evidence="2" type="ORF">GCM10007876_39480</name>
</gene>
<dbReference type="SMART" id="SM00842">
    <property type="entry name" value="FtsA"/>
    <property type="match status" value="1"/>
</dbReference>
<dbReference type="InterPro" id="IPR003494">
    <property type="entry name" value="SHS2_FtsA"/>
</dbReference>
<dbReference type="InterPro" id="IPR043129">
    <property type="entry name" value="ATPase_NBD"/>
</dbReference>
<name>A0AA37SF06_9GAMM</name>
<dbReference type="NCBIfam" id="TIGR01175">
    <property type="entry name" value="pilM"/>
    <property type="match status" value="1"/>
</dbReference>
<dbReference type="Pfam" id="PF11104">
    <property type="entry name" value="PilM_2"/>
    <property type="match status" value="1"/>
</dbReference>
<evidence type="ECO:0000259" key="1">
    <source>
        <dbReference type="SMART" id="SM00842"/>
    </source>
</evidence>
<dbReference type="InterPro" id="IPR005883">
    <property type="entry name" value="PilM"/>
</dbReference>
<evidence type="ECO:0000313" key="2">
    <source>
        <dbReference type="EMBL" id="GLQ33468.1"/>
    </source>
</evidence>